<reference evidence="2 3" key="1">
    <citation type="journal article" date="2015" name="Nature">
        <title>rRNA introns, odd ribosomes, and small enigmatic genomes across a large radiation of phyla.</title>
        <authorList>
            <person name="Brown C.T."/>
            <person name="Hug L.A."/>
            <person name="Thomas B.C."/>
            <person name="Sharon I."/>
            <person name="Castelle C.J."/>
            <person name="Singh A."/>
            <person name="Wilkins M.J."/>
            <person name="Williams K.H."/>
            <person name="Banfield J.F."/>
        </authorList>
    </citation>
    <scope>NUCLEOTIDE SEQUENCE [LARGE SCALE GENOMIC DNA]</scope>
</reference>
<sequence>MKTRQSGMPDEQTWNNFFNPDDILDKLGIQNIVGNIADLACGYGTFTIPAVRRTKGLVYAIDIDKDMICITQEKVRQKGLKNVVLLQRDFVADGTGLADSCCDRVMLFNILHVEEPLKLLAEAKRILATEGKVSIIHWNYDSTTPRGPSMSIRPKPEQCQNWLTEAGFKLEGNIIPLPPYHYGLTGIKL</sequence>
<dbReference type="Proteomes" id="UP000034917">
    <property type="component" value="Unassembled WGS sequence"/>
</dbReference>
<organism evidence="2 3">
    <name type="scientific">Candidatus Roizmanbacteria bacterium GW2011_GWC2_37_13</name>
    <dbReference type="NCBI Taxonomy" id="1618486"/>
    <lineage>
        <taxon>Bacteria</taxon>
        <taxon>Candidatus Roizmaniibacteriota</taxon>
    </lineage>
</organism>
<name>A0A0G0G277_9BACT</name>
<evidence type="ECO:0000313" key="3">
    <source>
        <dbReference type="Proteomes" id="UP000034917"/>
    </source>
</evidence>
<dbReference type="EMBL" id="LBSV01000019">
    <property type="protein sequence ID" value="KKQ24082.1"/>
    <property type="molecule type" value="Genomic_DNA"/>
</dbReference>
<gene>
    <name evidence="2" type="ORF">US40_C0019G0008</name>
</gene>
<dbReference type="GO" id="GO:0008168">
    <property type="term" value="F:methyltransferase activity"/>
    <property type="evidence" value="ECO:0007669"/>
    <property type="project" value="UniProtKB-KW"/>
</dbReference>
<dbReference type="SUPFAM" id="SSF53335">
    <property type="entry name" value="S-adenosyl-L-methionine-dependent methyltransferases"/>
    <property type="match status" value="1"/>
</dbReference>
<dbReference type="Pfam" id="PF13649">
    <property type="entry name" value="Methyltransf_25"/>
    <property type="match status" value="1"/>
</dbReference>
<dbReference type="InterPro" id="IPR029063">
    <property type="entry name" value="SAM-dependent_MTases_sf"/>
</dbReference>
<evidence type="ECO:0000259" key="1">
    <source>
        <dbReference type="Pfam" id="PF13649"/>
    </source>
</evidence>
<proteinExistence type="predicted"/>
<accession>A0A0G0G277</accession>
<keyword evidence="2" id="KW-0808">Transferase</keyword>
<feature type="domain" description="Methyltransferase" evidence="1">
    <location>
        <begin position="36"/>
        <end position="131"/>
    </location>
</feature>
<dbReference type="AlphaFoldDB" id="A0A0G0G277"/>
<dbReference type="InterPro" id="IPR041698">
    <property type="entry name" value="Methyltransf_25"/>
</dbReference>
<dbReference type="GO" id="GO:0032259">
    <property type="term" value="P:methylation"/>
    <property type="evidence" value="ECO:0007669"/>
    <property type="project" value="UniProtKB-KW"/>
</dbReference>
<dbReference type="CDD" id="cd02440">
    <property type="entry name" value="AdoMet_MTases"/>
    <property type="match status" value="1"/>
</dbReference>
<protein>
    <submittedName>
        <fullName evidence="2">Methyltransferase type 11</fullName>
    </submittedName>
</protein>
<keyword evidence="2" id="KW-0489">Methyltransferase</keyword>
<dbReference type="Gene3D" id="3.40.50.150">
    <property type="entry name" value="Vaccinia Virus protein VP39"/>
    <property type="match status" value="1"/>
</dbReference>
<evidence type="ECO:0000313" key="2">
    <source>
        <dbReference type="EMBL" id="KKQ24082.1"/>
    </source>
</evidence>
<comment type="caution">
    <text evidence="2">The sequence shown here is derived from an EMBL/GenBank/DDBJ whole genome shotgun (WGS) entry which is preliminary data.</text>
</comment>